<keyword evidence="3" id="KW-1185">Reference proteome</keyword>
<accession>A0A2T7CXK2</accession>
<dbReference type="EMBL" id="CM009755">
    <property type="protein sequence ID" value="PUZ48051.1"/>
    <property type="molecule type" value="Genomic_DNA"/>
</dbReference>
<reference evidence="2 3" key="1">
    <citation type="submission" date="2018-04" db="EMBL/GenBank/DDBJ databases">
        <title>WGS assembly of Panicum hallii var. hallii HAL2.</title>
        <authorList>
            <person name="Lovell J."/>
            <person name="Jenkins J."/>
            <person name="Lowry D."/>
            <person name="Mamidi S."/>
            <person name="Sreedasyam A."/>
            <person name="Weng X."/>
            <person name="Barry K."/>
            <person name="Bonette J."/>
            <person name="Campitelli B."/>
            <person name="Daum C."/>
            <person name="Gordon S."/>
            <person name="Gould B."/>
            <person name="Lipzen A."/>
            <person name="MacQueen A."/>
            <person name="Palacio-Mejia J."/>
            <person name="Plott C."/>
            <person name="Shakirov E."/>
            <person name="Shu S."/>
            <person name="Yoshinaga Y."/>
            <person name="Zane M."/>
            <person name="Rokhsar D."/>
            <person name="Grimwood J."/>
            <person name="Schmutz J."/>
            <person name="Juenger T."/>
        </authorList>
    </citation>
    <scope>NUCLEOTIDE SEQUENCE [LARGE SCALE GENOMIC DNA]</scope>
    <source>
        <strain evidence="3">cv. HAL2</strain>
    </source>
</reference>
<protein>
    <submittedName>
        <fullName evidence="2">Uncharacterized protein</fullName>
    </submittedName>
</protein>
<evidence type="ECO:0000256" key="1">
    <source>
        <dbReference type="SAM" id="MobiDB-lite"/>
    </source>
</evidence>
<dbReference type="Proteomes" id="UP000244336">
    <property type="component" value="Chromosome 7"/>
</dbReference>
<proteinExistence type="predicted"/>
<dbReference type="Gramene" id="PUZ48051">
    <property type="protein sequence ID" value="PUZ48051"/>
    <property type="gene ID" value="GQ55_7G214500"/>
</dbReference>
<sequence length="89" mass="9628">MPCRLAKEASTDLTSCIEAKRLTAHHTHAPAPLPAPSPPENSEHKGASPSLPSPSSSKEKHRLPSTLPVLGAWRRRRNRERRGTSYGGG</sequence>
<feature type="region of interest" description="Disordered" evidence="1">
    <location>
        <begin position="21"/>
        <end position="89"/>
    </location>
</feature>
<organism evidence="2 3">
    <name type="scientific">Panicum hallii var. hallii</name>
    <dbReference type="NCBI Taxonomy" id="1504633"/>
    <lineage>
        <taxon>Eukaryota</taxon>
        <taxon>Viridiplantae</taxon>
        <taxon>Streptophyta</taxon>
        <taxon>Embryophyta</taxon>
        <taxon>Tracheophyta</taxon>
        <taxon>Spermatophyta</taxon>
        <taxon>Magnoliopsida</taxon>
        <taxon>Liliopsida</taxon>
        <taxon>Poales</taxon>
        <taxon>Poaceae</taxon>
        <taxon>PACMAD clade</taxon>
        <taxon>Panicoideae</taxon>
        <taxon>Panicodae</taxon>
        <taxon>Paniceae</taxon>
        <taxon>Panicinae</taxon>
        <taxon>Panicum</taxon>
        <taxon>Panicum sect. Panicum</taxon>
    </lineage>
</organism>
<gene>
    <name evidence="2" type="ORF">GQ55_7G214500</name>
</gene>
<evidence type="ECO:0000313" key="2">
    <source>
        <dbReference type="EMBL" id="PUZ48051.1"/>
    </source>
</evidence>
<name>A0A2T7CXK2_9POAL</name>
<evidence type="ECO:0000313" key="3">
    <source>
        <dbReference type="Proteomes" id="UP000244336"/>
    </source>
</evidence>
<dbReference type="AlphaFoldDB" id="A0A2T7CXK2"/>